<evidence type="ECO:0000313" key="4">
    <source>
        <dbReference type="EMBL" id="MFC7604676.1"/>
    </source>
</evidence>
<comment type="subcellular location">
    <subcellularLocation>
        <location evidence="1">Cell envelope</location>
    </subcellularLocation>
</comment>
<dbReference type="EMBL" id="JBHTEE010000001">
    <property type="protein sequence ID" value="MFC7604676.1"/>
    <property type="molecule type" value="Genomic_DNA"/>
</dbReference>
<dbReference type="InterPro" id="IPR036366">
    <property type="entry name" value="PGBDSf"/>
</dbReference>
<feature type="domain" description="Peptidoglycan binding-like" evidence="3">
    <location>
        <begin position="132"/>
        <end position="179"/>
    </location>
</feature>
<comment type="caution">
    <text evidence="4">The sequence shown here is derived from an EMBL/GenBank/DDBJ whole genome shotgun (WGS) entry which is preliminary data.</text>
</comment>
<dbReference type="Pfam" id="PF01471">
    <property type="entry name" value="PG_binding_1"/>
    <property type="match status" value="1"/>
</dbReference>
<protein>
    <submittedName>
        <fullName evidence="4">Peptidoglycan-binding domain-containing protein</fullName>
    </submittedName>
</protein>
<dbReference type="Gene3D" id="2.40.420.20">
    <property type="match status" value="1"/>
</dbReference>
<keyword evidence="2" id="KW-0175">Coiled coil</keyword>
<accession>A0ABW2T8U2</accession>
<evidence type="ECO:0000256" key="2">
    <source>
        <dbReference type="ARBA" id="ARBA00023054"/>
    </source>
</evidence>
<proteinExistence type="predicted"/>
<name>A0ABW2T8U2_9ACTN</name>
<dbReference type="InterPro" id="IPR036365">
    <property type="entry name" value="PGBD-like_sf"/>
</dbReference>
<sequence>MTAEESRPRRRARRGGKIAVAILALAVGGAVAAGVLGMGDGTAADSPATRLPPKTVPVTRQTLTDTHTADGALGYGTTGTAVNRLPGTLTRLPGTGDRVTRGRALYRVDDKPVVLMYGTLPAYRTMRIGDEGPDVKQLERNLKALGYTGFTVDGEYTYSTAEAVRQWQEDRGLQESGEVELGRVMFAPGAVRVDSLQAGEGDPTGPGRKVLTYSGTAKAVTVELGASERRLARKGGKVTVTLPDGTTIGGRVEEVSTVIKPGGQGQSPTTGVEVVVELRGGKAQKAAAAYVMASVDVTFTAGRRKDVLTVPVAALLALREGGFGVEVVNGSTSSYVPVTTGLFAAGRVEISGDGITEGTAVGVPK</sequence>
<dbReference type="Gene3D" id="1.10.101.10">
    <property type="entry name" value="PGBD-like superfamily/PGBD"/>
    <property type="match status" value="1"/>
</dbReference>
<dbReference type="InterPro" id="IPR050465">
    <property type="entry name" value="UPF0194_transport"/>
</dbReference>
<organism evidence="4 5">
    <name type="scientific">Streptosporangium amethystogenes subsp. fukuiense</name>
    <dbReference type="NCBI Taxonomy" id="698418"/>
    <lineage>
        <taxon>Bacteria</taxon>
        <taxon>Bacillati</taxon>
        <taxon>Actinomycetota</taxon>
        <taxon>Actinomycetes</taxon>
        <taxon>Streptosporangiales</taxon>
        <taxon>Streptosporangiaceae</taxon>
        <taxon>Streptosporangium</taxon>
    </lineage>
</organism>
<dbReference type="PANTHER" id="PTHR32347:SF27">
    <property type="entry name" value="RND EFFLUX PUMP MEMBRANE FUSION PROTEIN BARREL-SANDWICH DOMAIN-CONTAINING PROTEIN"/>
    <property type="match status" value="1"/>
</dbReference>
<dbReference type="SUPFAM" id="SSF47090">
    <property type="entry name" value="PGBD-like"/>
    <property type="match status" value="1"/>
</dbReference>
<dbReference type="PANTHER" id="PTHR32347">
    <property type="entry name" value="EFFLUX SYSTEM COMPONENT YKNX-RELATED"/>
    <property type="match status" value="1"/>
</dbReference>
<gene>
    <name evidence="4" type="ORF">ACFQVD_31670</name>
</gene>
<dbReference type="InterPro" id="IPR002477">
    <property type="entry name" value="Peptidoglycan-bd-like"/>
</dbReference>
<evidence type="ECO:0000256" key="1">
    <source>
        <dbReference type="ARBA" id="ARBA00004196"/>
    </source>
</evidence>
<evidence type="ECO:0000313" key="5">
    <source>
        <dbReference type="Proteomes" id="UP001596514"/>
    </source>
</evidence>
<reference evidence="5" key="1">
    <citation type="journal article" date="2019" name="Int. J. Syst. Evol. Microbiol.">
        <title>The Global Catalogue of Microorganisms (GCM) 10K type strain sequencing project: providing services to taxonomists for standard genome sequencing and annotation.</title>
        <authorList>
            <consortium name="The Broad Institute Genomics Platform"/>
            <consortium name="The Broad Institute Genome Sequencing Center for Infectious Disease"/>
            <person name="Wu L."/>
            <person name="Ma J."/>
        </authorList>
    </citation>
    <scope>NUCLEOTIDE SEQUENCE [LARGE SCALE GENOMIC DNA]</scope>
    <source>
        <strain evidence="5">JCM 10083</strain>
    </source>
</reference>
<evidence type="ECO:0000259" key="3">
    <source>
        <dbReference type="Pfam" id="PF01471"/>
    </source>
</evidence>
<keyword evidence="5" id="KW-1185">Reference proteome</keyword>
<dbReference type="RefSeq" id="WP_343970474.1">
    <property type="nucleotide sequence ID" value="NZ_BAAAGK010000087.1"/>
</dbReference>
<dbReference type="Proteomes" id="UP001596514">
    <property type="component" value="Unassembled WGS sequence"/>
</dbReference>